<organism evidence="2 3">
    <name type="scientific">Microtetraspora glauca</name>
    <dbReference type="NCBI Taxonomy" id="1996"/>
    <lineage>
        <taxon>Bacteria</taxon>
        <taxon>Bacillati</taxon>
        <taxon>Actinomycetota</taxon>
        <taxon>Actinomycetes</taxon>
        <taxon>Streptosporangiales</taxon>
        <taxon>Streptosporangiaceae</taxon>
        <taxon>Microtetraspora</taxon>
    </lineage>
</organism>
<reference evidence="2 3" key="1">
    <citation type="submission" date="2024-06" db="EMBL/GenBank/DDBJ databases">
        <title>The Natural Products Discovery Center: Release of the First 8490 Sequenced Strains for Exploring Actinobacteria Biosynthetic Diversity.</title>
        <authorList>
            <person name="Kalkreuter E."/>
            <person name="Kautsar S.A."/>
            <person name="Yang D."/>
            <person name="Bader C.D."/>
            <person name="Teijaro C.N."/>
            <person name="Fluegel L."/>
            <person name="Davis C.M."/>
            <person name="Simpson J.R."/>
            <person name="Lauterbach L."/>
            <person name="Steele A.D."/>
            <person name="Gui C."/>
            <person name="Meng S."/>
            <person name="Li G."/>
            <person name="Viehrig K."/>
            <person name="Ye F."/>
            <person name="Su P."/>
            <person name="Kiefer A.F."/>
            <person name="Nichols A."/>
            <person name="Cepeda A.J."/>
            <person name="Yan W."/>
            <person name="Fan B."/>
            <person name="Jiang Y."/>
            <person name="Adhikari A."/>
            <person name="Zheng C.-J."/>
            <person name="Schuster L."/>
            <person name="Cowan T.M."/>
            <person name="Smanski M.J."/>
            <person name="Chevrette M.G."/>
            <person name="De Carvalho L.P.S."/>
            <person name="Shen B."/>
        </authorList>
    </citation>
    <scope>NUCLEOTIDE SEQUENCE [LARGE SCALE GENOMIC DNA]</scope>
    <source>
        <strain evidence="2 3">NPDC050100</strain>
    </source>
</reference>
<feature type="domain" description="ARB-07466-like C-terminal" evidence="1">
    <location>
        <begin position="105"/>
        <end position="212"/>
    </location>
</feature>
<dbReference type="RefSeq" id="WP_358139030.1">
    <property type="nucleotide sequence ID" value="NZ_JBFALK010000022.1"/>
</dbReference>
<evidence type="ECO:0000259" key="1">
    <source>
        <dbReference type="Pfam" id="PF26571"/>
    </source>
</evidence>
<comment type="caution">
    <text evidence="2">The sequence shown here is derived from an EMBL/GenBank/DDBJ whole genome shotgun (WGS) entry which is preliminary data.</text>
</comment>
<dbReference type="InterPro" id="IPR058593">
    <property type="entry name" value="ARB_07466-like_C"/>
</dbReference>
<dbReference type="EMBL" id="JBFALK010000022">
    <property type="protein sequence ID" value="MEV0973397.1"/>
    <property type="molecule type" value="Genomic_DNA"/>
</dbReference>
<gene>
    <name evidence="2" type="ORF">AB0I59_32755</name>
</gene>
<evidence type="ECO:0000313" key="3">
    <source>
        <dbReference type="Proteomes" id="UP001551675"/>
    </source>
</evidence>
<sequence>MRYQTHDLGLLGTDLRNSAVLTQIQDEQAVLVSQVAALTKERKAAADAAAALIEQIKTRSQEVAGQRKAAENLIDDIKKKLDQLIPIAPGKLAGGGWAPELPSGGDNITPRTRLMKAEVGKHFDLRYTVGCYRVDTSGEHPLGRACDFMMSSGGSMPSPGMKALGDSLAVWAIKNGSKLGVNYVIWQQRIYNLGSPGWRTMSDRGGITANHYDHVHISMY</sequence>
<name>A0ABV3GP22_MICGL</name>
<protein>
    <recommendedName>
        <fullName evidence="1">ARB-07466-like C-terminal domain-containing protein</fullName>
    </recommendedName>
</protein>
<keyword evidence="3" id="KW-1185">Reference proteome</keyword>
<evidence type="ECO:0000313" key="2">
    <source>
        <dbReference type="EMBL" id="MEV0973397.1"/>
    </source>
</evidence>
<accession>A0ABV3GP22</accession>
<dbReference type="Proteomes" id="UP001551675">
    <property type="component" value="Unassembled WGS sequence"/>
</dbReference>
<dbReference type="Pfam" id="PF26571">
    <property type="entry name" value="VldE"/>
    <property type="match status" value="1"/>
</dbReference>
<proteinExistence type="predicted"/>